<evidence type="ECO:0000256" key="2">
    <source>
        <dbReference type="ARBA" id="ARBA00022679"/>
    </source>
</evidence>
<dbReference type="SUPFAM" id="SSF56104">
    <property type="entry name" value="SAICAR synthase-like"/>
    <property type="match status" value="1"/>
</dbReference>
<evidence type="ECO:0000256" key="3">
    <source>
        <dbReference type="ARBA" id="ARBA00022741"/>
    </source>
</evidence>
<evidence type="ECO:0000313" key="9">
    <source>
        <dbReference type="EMBL" id="CAH3015300.1"/>
    </source>
</evidence>
<evidence type="ECO:0000256" key="6">
    <source>
        <dbReference type="ARBA" id="ARBA00036164"/>
    </source>
</evidence>
<keyword evidence="2 8" id="KW-0808">Transferase</keyword>
<comment type="catalytic activity">
    <reaction evidence="6">
        <text>1D-myo-inositol 1,4,5-trisphosphate + 2 ATP = 1D-myo-inositol 1,3,4,5,6-pentakisphosphate + 2 ADP + 2 H(+)</text>
        <dbReference type="Rhea" id="RHEA:32359"/>
        <dbReference type="ChEBI" id="CHEBI:15378"/>
        <dbReference type="ChEBI" id="CHEBI:30616"/>
        <dbReference type="ChEBI" id="CHEBI:57733"/>
        <dbReference type="ChEBI" id="CHEBI:203600"/>
        <dbReference type="ChEBI" id="CHEBI:456216"/>
        <dbReference type="EC" id="2.7.1.151"/>
    </reaction>
</comment>
<dbReference type="EMBL" id="CALNXI010000021">
    <property type="protein sequence ID" value="CAH3015300.1"/>
    <property type="molecule type" value="Genomic_DNA"/>
</dbReference>
<keyword evidence="10" id="KW-1185">Reference proteome</keyword>
<protein>
    <recommendedName>
        <fullName evidence="8">Kinase</fullName>
        <ecNumber evidence="8">2.7.-.-</ecNumber>
    </recommendedName>
</protein>
<evidence type="ECO:0000256" key="5">
    <source>
        <dbReference type="ARBA" id="ARBA00022840"/>
    </source>
</evidence>
<dbReference type="Gene3D" id="3.30.470.160">
    <property type="entry name" value="Inositol polyphosphate kinase"/>
    <property type="match status" value="1"/>
</dbReference>
<dbReference type="Proteomes" id="UP001159427">
    <property type="component" value="Unassembled WGS sequence"/>
</dbReference>
<dbReference type="InterPro" id="IPR038286">
    <property type="entry name" value="IPK_sf"/>
</dbReference>
<dbReference type="PANTHER" id="PTHR12400">
    <property type="entry name" value="INOSITOL POLYPHOSPHATE KINASE"/>
    <property type="match status" value="1"/>
</dbReference>
<evidence type="ECO:0000256" key="1">
    <source>
        <dbReference type="ARBA" id="ARBA00007374"/>
    </source>
</evidence>
<dbReference type="EC" id="2.7.-.-" evidence="8"/>
<dbReference type="PANTHER" id="PTHR12400:SF51">
    <property type="entry name" value="INOSITOL POLYPHOSPHATE MULTIKINASE"/>
    <property type="match status" value="1"/>
</dbReference>
<gene>
    <name evidence="9" type="ORF">PEVE_00014553</name>
</gene>
<comment type="catalytic activity">
    <reaction evidence="7">
        <text>1D-myo-inositol 1,3,4,6-tetrakisphosphate + ATP = 1D-myo-inositol 1,3,4,5,6-pentakisphosphate + ADP + H(+)</text>
        <dbReference type="Rhea" id="RHEA:12717"/>
        <dbReference type="ChEBI" id="CHEBI:15378"/>
        <dbReference type="ChEBI" id="CHEBI:30616"/>
        <dbReference type="ChEBI" id="CHEBI:57660"/>
        <dbReference type="ChEBI" id="CHEBI:57733"/>
        <dbReference type="ChEBI" id="CHEBI:456216"/>
        <dbReference type="EC" id="2.7.1.140"/>
    </reaction>
</comment>
<keyword evidence="3" id="KW-0547">Nucleotide-binding</keyword>
<reference evidence="9 10" key="1">
    <citation type="submission" date="2022-05" db="EMBL/GenBank/DDBJ databases">
        <authorList>
            <consortium name="Genoscope - CEA"/>
            <person name="William W."/>
        </authorList>
    </citation>
    <scope>NUCLEOTIDE SEQUENCE [LARGE SCALE GENOMIC DNA]</scope>
</reference>
<name>A0ABN8LI30_9CNID</name>
<proteinExistence type="inferred from homology"/>
<comment type="caution">
    <text evidence="9">The sequence shown here is derived from an EMBL/GenBank/DDBJ whole genome shotgun (WGS) entry which is preliminary data.</text>
</comment>
<evidence type="ECO:0000256" key="8">
    <source>
        <dbReference type="RuleBase" id="RU363090"/>
    </source>
</evidence>
<evidence type="ECO:0000256" key="4">
    <source>
        <dbReference type="ARBA" id="ARBA00022777"/>
    </source>
</evidence>
<evidence type="ECO:0000313" key="10">
    <source>
        <dbReference type="Proteomes" id="UP001159427"/>
    </source>
</evidence>
<keyword evidence="4 8" id="KW-0418">Kinase</keyword>
<comment type="similarity">
    <text evidence="1 8">Belongs to the inositol phosphokinase (IPK) family.</text>
</comment>
<accession>A0ABN8LI30</accession>
<sequence>MEGKNTAISKHLEAYPYQIAGHLTQEPLKVTVDGCVLKQVQRPPKGEREVVFYATVFDKKEEREEILQLRRFLPVYHGIVELDSSRYLKLENITTKFRLPCVMDIKIGKVTWEDDVDESFKERRKRKWPLREIAGFSILGFMVYNHKTSCYERFMREYCMKLATMEDAERTFCKFMGSVNTEWTLQILEQLLKKLTEIEEWFKTQRLYRFIASSILISYEADCHQNVVGNFTSSNDRSSSFVCQDQSLTDTVIDSNVSPHLPSTSHQQLLNRTLVDARIIDTAHVFTTSDTDFNYLFGLENIILTVNCVQKSFN</sequence>
<organism evidence="9 10">
    <name type="scientific">Porites evermanni</name>
    <dbReference type="NCBI Taxonomy" id="104178"/>
    <lineage>
        <taxon>Eukaryota</taxon>
        <taxon>Metazoa</taxon>
        <taxon>Cnidaria</taxon>
        <taxon>Anthozoa</taxon>
        <taxon>Hexacorallia</taxon>
        <taxon>Scleractinia</taxon>
        <taxon>Fungiina</taxon>
        <taxon>Poritidae</taxon>
        <taxon>Porites</taxon>
    </lineage>
</organism>
<dbReference type="Pfam" id="PF03770">
    <property type="entry name" value="IPK"/>
    <property type="match status" value="1"/>
</dbReference>
<dbReference type="InterPro" id="IPR005522">
    <property type="entry name" value="IPK"/>
</dbReference>
<evidence type="ECO:0000256" key="7">
    <source>
        <dbReference type="ARBA" id="ARBA00036525"/>
    </source>
</evidence>
<keyword evidence="5" id="KW-0067">ATP-binding</keyword>